<feature type="domain" description="Solute-binding protein family 5" evidence="3">
    <location>
        <begin position="90"/>
        <end position="459"/>
    </location>
</feature>
<protein>
    <submittedName>
        <fullName evidence="4">Oligopeptide transport system substrate-binding protein</fullName>
    </submittedName>
</protein>
<evidence type="ECO:0000256" key="1">
    <source>
        <dbReference type="SAM" id="MobiDB-lite"/>
    </source>
</evidence>
<dbReference type="InterPro" id="IPR030678">
    <property type="entry name" value="Peptide/Ni-bd"/>
</dbReference>
<dbReference type="eggNOG" id="COG4166">
    <property type="taxonomic scope" value="Bacteria"/>
</dbReference>
<dbReference type="Proteomes" id="UP000182237">
    <property type="component" value="Chromosome I"/>
</dbReference>
<gene>
    <name evidence="4" type="ORF">SAMN04488539_1269</name>
</gene>
<dbReference type="EMBL" id="LT629765">
    <property type="protein sequence ID" value="SDS23183.1"/>
    <property type="molecule type" value="Genomic_DNA"/>
</dbReference>
<evidence type="ECO:0000256" key="2">
    <source>
        <dbReference type="SAM" id="SignalP"/>
    </source>
</evidence>
<reference evidence="4 5" key="1">
    <citation type="submission" date="2016-10" db="EMBL/GenBank/DDBJ databases">
        <authorList>
            <person name="de Groot N.N."/>
        </authorList>
    </citation>
    <scope>NUCLEOTIDE SEQUENCE [LARGE SCALE GENOMIC DNA]</scope>
    <source>
        <strain evidence="4 5">DSM 45434</strain>
    </source>
</reference>
<dbReference type="OrthoDB" id="9046151at2"/>
<dbReference type="PANTHER" id="PTHR30290:SF83">
    <property type="entry name" value="ABC TRANSPORTER SUBSTRATE-BINDING PROTEIN"/>
    <property type="match status" value="1"/>
</dbReference>
<evidence type="ECO:0000313" key="4">
    <source>
        <dbReference type="EMBL" id="SDS23183.1"/>
    </source>
</evidence>
<dbReference type="PIRSF" id="PIRSF002741">
    <property type="entry name" value="MppA"/>
    <property type="match status" value="1"/>
</dbReference>
<dbReference type="GO" id="GO:0015833">
    <property type="term" value="P:peptide transport"/>
    <property type="evidence" value="ECO:0007669"/>
    <property type="project" value="TreeGrafter"/>
</dbReference>
<dbReference type="InterPro" id="IPR000914">
    <property type="entry name" value="SBP_5_dom"/>
</dbReference>
<dbReference type="PANTHER" id="PTHR30290">
    <property type="entry name" value="PERIPLASMIC BINDING COMPONENT OF ABC TRANSPORTER"/>
    <property type="match status" value="1"/>
</dbReference>
<sequence>MRFTKAAAVIAASGLTLGLVACGDSGSEEAQGGDGGEGGNGGGSNYVTVYGTEPQNPLVPGNTNENGGGRIVDMIYAGLKYYDSEGVSHNDLAESIELEGEKTYRVTLREDAMWSDGTQVTADHFVDAWNYTMKEALLAASFYAPILGFEEGKEAMEGLQVVDERTFTIELEQPEADFPEQLGYSAFFPLHPSAYDDIAAYGENPVSNGPYTLTEWNHNQDATIVPNEEYNGERKVNNDGITFVFYAQQDAAYADLLAGNLDVLDAIPDSAFATFEDELGERAVNQPAAIFQSFTIPENLEHFSGEEGKLRRQAISRAIDRQQITDTIFEGTRTPATDFTSPVIPGHSDSLEGAEVLEYDPEEAKRLWEEADAISPFTGEFTISYNADGGHQAWVDAVANQIRNTLEIDAVGNPYPDFKSLRDEVTGRTIAGAFRTGWQGDFPLLSNFLTPLYATDASSNDGDYSNPDFDALLNDAASAASAEEATPLYNQAQEILLQDLPAIPLWYSNVTGGSSEQVDNVTFSWKSQPVYYEITKN</sequence>
<dbReference type="RefSeq" id="WP_019194089.1">
    <property type="nucleotide sequence ID" value="NZ_LT629765.1"/>
</dbReference>
<dbReference type="GO" id="GO:0043190">
    <property type="term" value="C:ATP-binding cassette (ABC) transporter complex"/>
    <property type="evidence" value="ECO:0007669"/>
    <property type="project" value="InterPro"/>
</dbReference>
<feature type="chain" id="PRO_5038817013" evidence="2">
    <location>
        <begin position="22"/>
        <end position="537"/>
    </location>
</feature>
<dbReference type="Gene3D" id="3.90.76.10">
    <property type="entry name" value="Dipeptide-binding Protein, Domain 1"/>
    <property type="match status" value="1"/>
</dbReference>
<evidence type="ECO:0000313" key="5">
    <source>
        <dbReference type="Proteomes" id="UP000182237"/>
    </source>
</evidence>
<feature type="compositionally biased region" description="Gly residues" evidence="1">
    <location>
        <begin position="32"/>
        <end position="44"/>
    </location>
</feature>
<organism evidence="4 5">
    <name type="scientific">Corynebacterium timonense</name>
    <dbReference type="NCBI Taxonomy" id="441500"/>
    <lineage>
        <taxon>Bacteria</taxon>
        <taxon>Bacillati</taxon>
        <taxon>Actinomycetota</taxon>
        <taxon>Actinomycetes</taxon>
        <taxon>Mycobacteriales</taxon>
        <taxon>Corynebacteriaceae</taxon>
        <taxon>Corynebacterium</taxon>
    </lineage>
</organism>
<accession>A0A1H1QIQ2</accession>
<keyword evidence="5" id="KW-1185">Reference proteome</keyword>
<dbReference type="Pfam" id="PF00496">
    <property type="entry name" value="SBP_bac_5"/>
    <property type="match status" value="1"/>
</dbReference>
<feature type="signal peptide" evidence="2">
    <location>
        <begin position="1"/>
        <end position="21"/>
    </location>
</feature>
<dbReference type="Gene3D" id="3.40.190.10">
    <property type="entry name" value="Periplasmic binding protein-like II"/>
    <property type="match status" value="1"/>
</dbReference>
<keyword evidence="2" id="KW-0732">Signal</keyword>
<dbReference type="GO" id="GO:1904680">
    <property type="term" value="F:peptide transmembrane transporter activity"/>
    <property type="evidence" value="ECO:0007669"/>
    <property type="project" value="TreeGrafter"/>
</dbReference>
<dbReference type="GO" id="GO:0042597">
    <property type="term" value="C:periplasmic space"/>
    <property type="evidence" value="ECO:0007669"/>
    <property type="project" value="UniProtKB-ARBA"/>
</dbReference>
<proteinExistence type="predicted"/>
<name>A0A1H1QIQ2_9CORY</name>
<dbReference type="PROSITE" id="PS51257">
    <property type="entry name" value="PROKAR_LIPOPROTEIN"/>
    <property type="match status" value="1"/>
</dbReference>
<evidence type="ECO:0000259" key="3">
    <source>
        <dbReference type="Pfam" id="PF00496"/>
    </source>
</evidence>
<dbReference type="SUPFAM" id="SSF53850">
    <property type="entry name" value="Periplasmic binding protein-like II"/>
    <property type="match status" value="1"/>
</dbReference>
<dbReference type="CDD" id="cd00995">
    <property type="entry name" value="PBP2_NikA_DppA_OppA_like"/>
    <property type="match status" value="1"/>
</dbReference>
<feature type="region of interest" description="Disordered" evidence="1">
    <location>
        <begin position="25"/>
        <end position="45"/>
    </location>
</feature>
<dbReference type="InterPro" id="IPR039424">
    <property type="entry name" value="SBP_5"/>
</dbReference>
<dbReference type="STRING" id="1203190.GCA_000312345_01258"/>
<dbReference type="AlphaFoldDB" id="A0A1H1QIQ2"/>
<dbReference type="Gene3D" id="3.10.105.10">
    <property type="entry name" value="Dipeptide-binding Protein, Domain 3"/>
    <property type="match status" value="1"/>
</dbReference>